<keyword evidence="2" id="KW-0812">Transmembrane</keyword>
<organism evidence="4 5">
    <name type="scientific">Teladorsagia circumcincta</name>
    <name type="common">Brown stomach worm</name>
    <name type="synonym">Ostertagia circumcincta</name>
    <dbReference type="NCBI Taxonomy" id="45464"/>
    <lineage>
        <taxon>Eukaryota</taxon>
        <taxon>Metazoa</taxon>
        <taxon>Ecdysozoa</taxon>
        <taxon>Nematoda</taxon>
        <taxon>Chromadorea</taxon>
        <taxon>Rhabditida</taxon>
        <taxon>Rhabditina</taxon>
        <taxon>Rhabditomorpha</taxon>
        <taxon>Strongyloidea</taxon>
        <taxon>Trichostrongylidae</taxon>
        <taxon>Teladorsagia</taxon>
    </lineage>
</organism>
<evidence type="ECO:0000313" key="5">
    <source>
        <dbReference type="Proteomes" id="UP000230423"/>
    </source>
</evidence>
<feature type="non-terminal residue" evidence="4">
    <location>
        <position position="81"/>
    </location>
</feature>
<sequence length="81" mass="9290">MRETSFIMSLSLAAGAISLIGSMLFLPRIYWEMVDLKDEVFGAVESFKVETDSSWIELMNMQISHSPPSKPRENPLLRREK</sequence>
<dbReference type="Pfam" id="PF01484">
    <property type="entry name" value="Col_cuticle_N"/>
    <property type="match status" value="1"/>
</dbReference>
<feature type="transmembrane region" description="Helical" evidence="2">
    <location>
        <begin position="6"/>
        <end position="26"/>
    </location>
</feature>
<name>A0A2G9T496_TELCI</name>
<dbReference type="EMBL" id="KZ426878">
    <property type="protein sequence ID" value="PIO52755.1"/>
    <property type="molecule type" value="Genomic_DNA"/>
</dbReference>
<accession>A0A2G9T496</accession>
<feature type="domain" description="Nematode cuticle collagen N-terminal" evidence="3">
    <location>
        <begin position="12"/>
        <end position="57"/>
    </location>
</feature>
<protein>
    <submittedName>
        <fullName evidence="4">Nematode cuticle collagen domain protein</fullName>
    </submittedName>
</protein>
<dbReference type="AlphaFoldDB" id="A0A2G9T496"/>
<keyword evidence="1" id="KW-0677">Repeat</keyword>
<proteinExistence type="predicted"/>
<dbReference type="GO" id="GO:0005581">
    <property type="term" value="C:collagen trimer"/>
    <property type="evidence" value="ECO:0007669"/>
    <property type="project" value="UniProtKB-KW"/>
</dbReference>
<dbReference type="GO" id="GO:0042302">
    <property type="term" value="F:structural constituent of cuticle"/>
    <property type="evidence" value="ECO:0007669"/>
    <property type="project" value="InterPro"/>
</dbReference>
<reference evidence="4 5" key="1">
    <citation type="submission" date="2015-09" db="EMBL/GenBank/DDBJ databases">
        <title>Draft genome of the parasitic nematode Teladorsagia circumcincta isolate WARC Sus (inbred).</title>
        <authorList>
            <person name="Mitreva M."/>
        </authorList>
    </citation>
    <scope>NUCLEOTIDE SEQUENCE [LARGE SCALE GENOMIC DNA]</scope>
    <source>
        <strain evidence="4 5">S</strain>
    </source>
</reference>
<evidence type="ECO:0000256" key="1">
    <source>
        <dbReference type="ARBA" id="ARBA00022737"/>
    </source>
</evidence>
<evidence type="ECO:0000313" key="4">
    <source>
        <dbReference type="EMBL" id="PIO52755.1"/>
    </source>
</evidence>
<keyword evidence="2" id="KW-0472">Membrane</keyword>
<keyword evidence="2" id="KW-1133">Transmembrane helix</keyword>
<evidence type="ECO:0000256" key="2">
    <source>
        <dbReference type="SAM" id="Phobius"/>
    </source>
</evidence>
<keyword evidence="4" id="KW-0176">Collagen</keyword>
<dbReference type="OrthoDB" id="5858892at2759"/>
<keyword evidence="5" id="KW-1185">Reference proteome</keyword>
<gene>
    <name evidence="4" type="ORF">TELCIR_25936</name>
</gene>
<dbReference type="InterPro" id="IPR002486">
    <property type="entry name" value="Col_cuticle_N"/>
</dbReference>
<dbReference type="Proteomes" id="UP000230423">
    <property type="component" value="Unassembled WGS sequence"/>
</dbReference>
<evidence type="ECO:0000259" key="3">
    <source>
        <dbReference type="Pfam" id="PF01484"/>
    </source>
</evidence>